<proteinExistence type="predicted"/>
<protein>
    <submittedName>
        <fullName evidence="1">Uncharacterized protein</fullName>
    </submittedName>
</protein>
<evidence type="ECO:0000313" key="1">
    <source>
        <dbReference type="EMBL" id="KAG8187118.1"/>
    </source>
</evidence>
<dbReference type="Proteomes" id="UP000827092">
    <property type="component" value="Unassembled WGS sequence"/>
</dbReference>
<dbReference type="AlphaFoldDB" id="A0AAV6UU06"/>
<organism evidence="1 2">
    <name type="scientific">Oedothorax gibbosus</name>
    <dbReference type="NCBI Taxonomy" id="931172"/>
    <lineage>
        <taxon>Eukaryota</taxon>
        <taxon>Metazoa</taxon>
        <taxon>Ecdysozoa</taxon>
        <taxon>Arthropoda</taxon>
        <taxon>Chelicerata</taxon>
        <taxon>Arachnida</taxon>
        <taxon>Araneae</taxon>
        <taxon>Araneomorphae</taxon>
        <taxon>Entelegynae</taxon>
        <taxon>Araneoidea</taxon>
        <taxon>Linyphiidae</taxon>
        <taxon>Erigoninae</taxon>
        <taxon>Oedothorax</taxon>
    </lineage>
</organism>
<dbReference type="EMBL" id="JAFNEN010000278">
    <property type="protein sequence ID" value="KAG8187118.1"/>
    <property type="molecule type" value="Genomic_DNA"/>
</dbReference>
<evidence type="ECO:0000313" key="2">
    <source>
        <dbReference type="Proteomes" id="UP000827092"/>
    </source>
</evidence>
<name>A0AAV6UU06_9ARAC</name>
<accession>A0AAV6UU06</accession>
<keyword evidence="2" id="KW-1185">Reference proteome</keyword>
<gene>
    <name evidence="1" type="ORF">JTE90_004864</name>
</gene>
<sequence>MRLLITRGYVYVPNTALALGTPPKDFPRLPVGTVRRGSSHTHTTQIREVRALLHFPLLDFPRLPVGTVRRGSSHTHTMQIREVRALLHFPLLASKTNRAEHSA</sequence>
<reference evidence="1 2" key="1">
    <citation type="journal article" date="2022" name="Nat. Ecol. Evol.">
        <title>A masculinizing supergene underlies an exaggerated male reproductive morph in a spider.</title>
        <authorList>
            <person name="Hendrickx F."/>
            <person name="De Corte Z."/>
            <person name="Sonet G."/>
            <person name="Van Belleghem S.M."/>
            <person name="Kostlbacher S."/>
            <person name="Vangestel C."/>
        </authorList>
    </citation>
    <scope>NUCLEOTIDE SEQUENCE [LARGE SCALE GENOMIC DNA]</scope>
    <source>
        <strain evidence="1">W744_W776</strain>
    </source>
</reference>
<comment type="caution">
    <text evidence="1">The sequence shown here is derived from an EMBL/GenBank/DDBJ whole genome shotgun (WGS) entry which is preliminary data.</text>
</comment>